<keyword evidence="3" id="KW-1185">Reference proteome</keyword>
<evidence type="ECO:0000259" key="1">
    <source>
        <dbReference type="Pfam" id="PF01844"/>
    </source>
</evidence>
<dbReference type="Gene3D" id="1.10.30.50">
    <property type="match status" value="1"/>
</dbReference>
<dbReference type="RefSeq" id="WP_097545205.1">
    <property type="nucleotide sequence ID" value="NZ_NWSL01000037.1"/>
</dbReference>
<dbReference type="EMBL" id="NWSL01000037">
    <property type="protein sequence ID" value="PDS47747.1"/>
    <property type="molecule type" value="Genomic_DNA"/>
</dbReference>
<comment type="caution">
    <text evidence="2">The sequence shown here is derived from an EMBL/GenBank/DDBJ whole genome shotgun (WGS) entry which is preliminary data.</text>
</comment>
<evidence type="ECO:0000313" key="3">
    <source>
        <dbReference type="Proteomes" id="UP000219972"/>
    </source>
</evidence>
<protein>
    <submittedName>
        <fullName evidence="2">Restriction endonuclease</fullName>
    </submittedName>
</protein>
<dbReference type="InterPro" id="IPR002711">
    <property type="entry name" value="HNH"/>
</dbReference>
<dbReference type="GO" id="GO:0004519">
    <property type="term" value="F:endonuclease activity"/>
    <property type="evidence" value="ECO:0007669"/>
    <property type="project" value="UniProtKB-KW"/>
</dbReference>
<dbReference type="Pfam" id="PF01844">
    <property type="entry name" value="HNH"/>
    <property type="match status" value="1"/>
</dbReference>
<proteinExistence type="predicted"/>
<keyword evidence="2" id="KW-0378">Hydrolase</keyword>
<dbReference type="CDD" id="cd00085">
    <property type="entry name" value="HNHc"/>
    <property type="match status" value="1"/>
</dbReference>
<accession>A0ABX4J079</accession>
<dbReference type="InterPro" id="IPR003615">
    <property type="entry name" value="HNH_nuc"/>
</dbReference>
<reference evidence="2 3" key="1">
    <citation type="submission" date="2017-09" db="EMBL/GenBank/DDBJ databases">
        <title>Comparative genomics of rhizobia isolated from Phaseolus vulgaris in China.</title>
        <authorList>
            <person name="Tong W."/>
        </authorList>
    </citation>
    <scope>NUCLEOTIDE SEQUENCE [LARGE SCALE GENOMIC DNA]</scope>
    <source>
        <strain evidence="2 3">Y27</strain>
    </source>
</reference>
<name>A0ABX4J079_9HYPH</name>
<keyword evidence="2" id="KW-0255">Endonuclease</keyword>
<organism evidence="2 3">
    <name type="scientific">Rhizobium anhuiense</name>
    <dbReference type="NCBI Taxonomy" id="1184720"/>
    <lineage>
        <taxon>Bacteria</taxon>
        <taxon>Pseudomonadati</taxon>
        <taxon>Pseudomonadota</taxon>
        <taxon>Alphaproteobacteria</taxon>
        <taxon>Hyphomicrobiales</taxon>
        <taxon>Rhizobiaceae</taxon>
        <taxon>Rhizobium/Agrobacterium group</taxon>
        <taxon>Rhizobium</taxon>
    </lineage>
</organism>
<keyword evidence="2" id="KW-0540">Nuclease</keyword>
<feature type="domain" description="HNH" evidence="1">
    <location>
        <begin position="69"/>
        <end position="101"/>
    </location>
</feature>
<gene>
    <name evidence="2" type="ORF">CO662_32930</name>
</gene>
<dbReference type="Proteomes" id="UP000219972">
    <property type="component" value="Unassembled WGS sequence"/>
</dbReference>
<sequence length="132" mass="15246">MPLHVRFSNEARDVGLVKSKKRIQYLRSKAASSQGWLCYYCQQPMWETDPKSFSARFGLTDRAALHFRCTAEHLEARCDGGRDTEENVVAACRYCNGNRHKSKRPKDAVSYMELVRSRMKQGRWRSRGTGGR</sequence>
<evidence type="ECO:0000313" key="2">
    <source>
        <dbReference type="EMBL" id="PDS47747.1"/>
    </source>
</evidence>